<feature type="transmembrane region" description="Helical" evidence="7">
    <location>
        <begin position="51"/>
        <end position="70"/>
    </location>
</feature>
<feature type="transmembrane region" description="Helical" evidence="7">
    <location>
        <begin position="22"/>
        <end position="44"/>
    </location>
</feature>
<dbReference type="RefSeq" id="WP_148137024.1">
    <property type="nucleotide sequence ID" value="NZ_CP017634.1"/>
</dbReference>
<feature type="transmembrane region" description="Helical" evidence="7">
    <location>
        <begin position="145"/>
        <end position="169"/>
    </location>
</feature>
<dbReference type="GO" id="GO:0010043">
    <property type="term" value="P:response to zinc ion"/>
    <property type="evidence" value="ECO:0007669"/>
    <property type="project" value="TreeGrafter"/>
</dbReference>
<name>A0A3G1KYW1_FORW1</name>
<dbReference type="InterPro" id="IPR001626">
    <property type="entry name" value="ABC_TroCD"/>
</dbReference>
<keyword evidence="6" id="KW-0813">Transport</keyword>
<keyword evidence="5 7" id="KW-0472">Membrane</keyword>
<evidence type="ECO:0000313" key="8">
    <source>
        <dbReference type="EMBL" id="ATW27654.1"/>
    </source>
</evidence>
<feature type="transmembrane region" description="Helical" evidence="7">
    <location>
        <begin position="105"/>
        <end position="125"/>
    </location>
</feature>
<evidence type="ECO:0000256" key="6">
    <source>
        <dbReference type="RuleBase" id="RU003943"/>
    </source>
</evidence>
<evidence type="ECO:0000256" key="5">
    <source>
        <dbReference type="ARBA" id="ARBA00023136"/>
    </source>
</evidence>
<keyword evidence="3 6" id="KW-0812">Transmembrane</keyword>
<comment type="similarity">
    <text evidence="2 6">Belongs to the ABC-3 integral membrane protein family.</text>
</comment>
<feature type="transmembrane region" description="Helical" evidence="7">
    <location>
        <begin position="76"/>
        <end position="93"/>
    </location>
</feature>
<dbReference type="PANTHER" id="PTHR30477:SF18">
    <property type="entry name" value="METAL TRANSPORT SYSTEM MEMBRANE PROTEIN CT_417-RELATED"/>
    <property type="match status" value="1"/>
</dbReference>
<feature type="transmembrane region" description="Helical" evidence="7">
    <location>
        <begin position="204"/>
        <end position="221"/>
    </location>
</feature>
<evidence type="ECO:0000256" key="4">
    <source>
        <dbReference type="ARBA" id="ARBA00022989"/>
    </source>
</evidence>
<proteinExistence type="inferred from homology"/>
<gene>
    <name evidence="8" type="ORF">DCMF_25435</name>
</gene>
<dbReference type="EMBL" id="CP017634">
    <property type="protein sequence ID" value="ATW27654.1"/>
    <property type="molecule type" value="Genomic_DNA"/>
</dbReference>
<evidence type="ECO:0000313" key="9">
    <source>
        <dbReference type="Proteomes" id="UP000323521"/>
    </source>
</evidence>
<dbReference type="GO" id="GO:0043190">
    <property type="term" value="C:ATP-binding cassette (ABC) transporter complex"/>
    <property type="evidence" value="ECO:0007669"/>
    <property type="project" value="InterPro"/>
</dbReference>
<organism evidence="8 9">
    <name type="scientific">Formimonas warabiya</name>
    <dbReference type="NCBI Taxonomy" id="1761012"/>
    <lineage>
        <taxon>Bacteria</taxon>
        <taxon>Bacillati</taxon>
        <taxon>Bacillota</taxon>
        <taxon>Clostridia</taxon>
        <taxon>Eubacteriales</taxon>
        <taxon>Peptococcaceae</taxon>
        <taxon>Candidatus Formimonas</taxon>
    </lineage>
</organism>
<accession>A0A3G1KYW1</accession>
<sequence length="280" mass="30379">MMEIWYGLAGRLLPFSWAEREFMLNALLAVLLVTPLFGMLGTMVVNNRMAFFSDTIGHSALTGIAIGVIMGLYRPLWSMVIFAVLMAVAVSIVKEYTTTSTDTVIGVFSATAVALGIVILSRGGGFNKYSVYLIGNLLSISPGELGLIILVFIIFIGFWVAFFNPLMFVSIHPSLARSRGINVRLVEMLFAVMLAVIVTISIQWVGIMIINSLLVLPAAAARNLSGNMRQYHFFSVAIAVASGIIGLILSYYWDTASGATIVLVTACCYLASILKKHVYG</sequence>
<feature type="transmembrane region" description="Helical" evidence="7">
    <location>
        <begin position="258"/>
        <end position="274"/>
    </location>
</feature>
<dbReference type="Proteomes" id="UP000323521">
    <property type="component" value="Chromosome"/>
</dbReference>
<evidence type="ECO:0000256" key="2">
    <source>
        <dbReference type="ARBA" id="ARBA00008034"/>
    </source>
</evidence>
<feature type="transmembrane region" description="Helical" evidence="7">
    <location>
        <begin position="181"/>
        <end position="198"/>
    </location>
</feature>
<dbReference type="AlphaFoldDB" id="A0A3G1KYW1"/>
<evidence type="ECO:0000256" key="3">
    <source>
        <dbReference type="ARBA" id="ARBA00022692"/>
    </source>
</evidence>
<reference evidence="8 9" key="1">
    <citation type="submission" date="2016-10" db="EMBL/GenBank/DDBJ databases">
        <title>Complete Genome Sequence of Peptococcaceae strain DCMF.</title>
        <authorList>
            <person name="Edwards R.J."/>
            <person name="Holland S.I."/>
            <person name="Deshpande N.P."/>
            <person name="Wong Y.K."/>
            <person name="Ertan H."/>
            <person name="Manefield M."/>
            <person name="Russell T.L."/>
            <person name="Lee M.J."/>
        </authorList>
    </citation>
    <scope>NUCLEOTIDE SEQUENCE [LARGE SCALE GENOMIC DNA]</scope>
    <source>
        <strain evidence="8 9">DCMF</strain>
    </source>
</reference>
<protein>
    <submittedName>
        <fullName evidence="8">ABC transporter</fullName>
    </submittedName>
</protein>
<dbReference type="InterPro" id="IPR037294">
    <property type="entry name" value="ABC_BtuC-like"/>
</dbReference>
<keyword evidence="4 7" id="KW-1133">Transmembrane helix</keyword>
<dbReference type="KEGG" id="fwa:DCMF_25435"/>
<dbReference type="Gene3D" id="1.10.3470.10">
    <property type="entry name" value="ABC transporter involved in vitamin B12 uptake, BtuC"/>
    <property type="match status" value="1"/>
</dbReference>
<feature type="transmembrane region" description="Helical" evidence="7">
    <location>
        <begin position="233"/>
        <end position="252"/>
    </location>
</feature>
<evidence type="ECO:0000256" key="7">
    <source>
        <dbReference type="SAM" id="Phobius"/>
    </source>
</evidence>
<dbReference type="Pfam" id="PF00950">
    <property type="entry name" value="ABC-3"/>
    <property type="match status" value="1"/>
</dbReference>
<dbReference type="GO" id="GO:0055085">
    <property type="term" value="P:transmembrane transport"/>
    <property type="evidence" value="ECO:0007669"/>
    <property type="project" value="InterPro"/>
</dbReference>
<comment type="subcellular location">
    <subcellularLocation>
        <location evidence="6">Cell membrane</location>
        <topology evidence="6">Multi-pass membrane protein</topology>
    </subcellularLocation>
    <subcellularLocation>
        <location evidence="1">Membrane</location>
        <topology evidence="1">Multi-pass membrane protein</topology>
    </subcellularLocation>
</comment>
<keyword evidence="9" id="KW-1185">Reference proteome</keyword>
<dbReference type="SUPFAM" id="SSF81345">
    <property type="entry name" value="ABC transporter involved in vitamin B12 uptake, BtuC"/>
    <property type="match status" value="1"/>
</dbReference>
<evidence type="ECO:0000256" key="1">
    <source>
        <dbReference type="ARBA" id="ARBA00004141"/>
    </source>
</evidence>
<dbReference type="OrthoDB" id="9778117at2"/>
<dbReference type="PANTHER" id="PTHR30477">
    <property type="entry name" value="ABC-TRANSPORTER METAL-BINDING PROTEIN"/>
    <property type="match status" value="1"/>
</dbReference>